<gene>
    <name evidence="3" type="ORF">EDD54_1443</name>
</gene>
<dbReference type="InterPro" id="IPR014748">
    <property type="entry name" value="Enoyl-CoA_hydra_C"/>
</dbReference>
<dbReference type="GO" id="GO:0016829">
    <property type="term" value="F:lyase activity"/>
    <property type="evidence" value="ECO:0007669"/>
    <property type="project" value="UniProtKB-KW"/>
</dbReference>
<dbReference type="GO" id="GO:0006635">
    <property type="term" value="P:fatty acid beta-oxidation"/>
    <property type="evidence" value="ECO:0007669"/>
    <property type="project" value="TreeGrafter"/>
</dbReference>
<dbReference type="RefSeq" id="WP_126535342.1">
    <property type="nucleotide sequence ID" value="NZ_BSPM01000008.1"/>
</dbReference>
<dbReference type="CDD" id="cd06558">
    <property type="entry name" value="crotonase-like"/>
    <property type="match status" value="1"/>
</dbReference>
<dbReference type="Gene3D" id="1.10.12.10">
    <property type="entry name" value="Lyase 2-enoyl-coa Hydratase, Chain A, domain 2"/>
    <property type="match status" value="1"/>
</dbReference>
<dbReference type="SUPFAM" id="SSF52096">
    <property type="entry name" value="ClpP/crotonase"/>
    <property type="match status" value="1"/>
</dbReference>
<dbReference type="InterPro" id="IPR001753">
    <property type="entry name" value="Enoyl-CoA_hydra/iso"/>
</dbReference>
<evidence type="ECO:0000313" key="4">
    <source>
        <dbReference type="Proteomes" id="UP000294547"/>
    </source>
</evidence>
<evidence type="ECO:0000313" key="3">
    <source>
        <dbReference type="EMBL" id="TDP87545.1"/>
    </source>
</evidence>
<dbReference type="InterPro" id="IPR029045">
    <property type="entry name" value="ClpP/crotonase-like_dom_sf"/>
</dbReference>
<dbReference type="PANTHER" id="PTHR11941">
    <property type="entry name" value="ENOYL-COA HYDRATASE-RELATED"/>
    <property type="match status" value="1"/>
</dbReference>
<accession>A0A4R6RMY6</accession>
<proteinExistence type="inferred from homology"/>
<dbReference type="Pfam" id="PF00378">
    <property type="entry name" value="ECH_1"/>
    <property type="match status" value="1"/>
</dbReference>
<dbReference type="PANTHER" id="PTHR11941:SF54">
    <property type="entry name" value="ENOYL-COA HYDRATASE, MITOCHONDRIAL"/>
    <property type="match status" value="1"/>
</dbReference>
<organism evidence="3 4">
    <name type="scientific">Oharaeibacter diazotrophicus</name>
    <dbReference type="NCBI Taxonomy" id="1920512"/>
    <lineage>
        <taxon>Bacteria</taxon>
        <taxon>Pseudomonadati</taxon>
        <taxon>Pseudomonadota</taxon>
        <taxon>Alphaproteobacteria</taxon>
        <taxon>Hyphomicrobiales</taxon>
        <taxon>Pleomorphomonadaceae</taxon>
        <taxon>Oharaeibacter</taxon>
    </lineage>
</organism>
<evidence type="ECO:0000256" key="1">
    <source>
        <dbReference type="ARBA" id="ARBA00005254"/>
    </source>
</evidence>
<keyword evidence="4" id="KW-1185">Reference proteome</keyword>
<evidence type="ECO:0000256" key="2">
    <source>
        <dbReference type="ARBA" id="ARBA00023239"/>
    </source>
</evidence>
<dbReference type="Gene3D" id="3.90.226.10">
    <property type="entry name" value="2-enoyl-CoA Hydratase, Chain A, domain 1"/>
    <property type="match status" value="1"/>
</dbReference>
<dbReference type="EMBL" id="SNXY01000006">
    <property type="protein sequence ID" value="TDP87545.1"/>
    <property type="molecule type" value="Genomic_DNA"/>
</dbReference>
<name>A0A4R6RMY6_9HYPH</name>
<protein>
    <submittedName>
        <fullName evidence="3">Enoyl-CoA hydratase/carnithine racemase</fullName>
    </submittedName>
</protein>
<dbReference type="Proteomes" id="UP000294547">
    <property type="component" value="Unassembled WGS sequence"/>
</dbReference>
<dbReference type="NCBIfam" id="NF004781">
    <property type="entry name" value="PRK06127.1"/>
    <property type="match status" value="1"/>
</dbReference>
<reference evidence="3 4" key="1">
    <citation type="submission" date="2019-03" db="EMBL/GenBank/DDBJ databases">
        <title>Genomic Encyclopedia of Type Strains, Phase IV (KMG-IV): sequencing the most valuable type-strain genomes for metagenomic binning, comparative biology and taxonomic classification.</title>
        <authorList>
            <person name="Goeker M."/>
        </authorList>
    </citation>
    <scope>NUCLEOTIDE SEQUENCE [LARGE SCALE GENOMIC DNA]</scope>
    <source>
        <strain evidence="3 4">DSM 102969</strain>
    </source>
</reference>
<dbReference type="AlphaFoldDB" id="A0A4R6RMY6"/>
<dbReference type="OrthoDB" id="9810797at2"/>
<sequence>MRKTRAATAPEGRITVDVIGGLGRIGIDNPGRHNALSLAMWQAIPEAVATLEAAEDVRVVVLTGSEGGAFASGADITEFDVVRADAATSASYEAANAAAFAALRRAEKPTVAVIRRFCMGGGVGLAAACDIRIAADDAVFAIPAARLGLAYPPEAVADIVALIGPSRAKDLFYTAKRIDAATALRIGLVDELVRDDELEAAAVAYVARVSALAPMTQRAVKAAIDAAVGSAAGDWGRARELAELCFESQDYAEGRAAFREKREPVFTGR</sequence>
<comment type="caution">
    <text evidence="3">The sequence shown here is derived from an EMBL/GenBank/DDBJ whole genome shotgun (WGS) entry which is preliminary data.</text>
</comment>
<keyword evidence="2" id="KW-0456">Lyase</keyword>
<comment type="similarity">
    <text evidence="1">Belongs to the enoyl-CoA hydratase/isomerase family.</text>
</comment>